<gene>
    <name evidence="1" type="ORF">NCTC10529_00203</name>
</gene>
<name>A0AAX2J0W2_KINKI</name>
<evidence type="ECO:0000313" key="2">
    <source>
        <dbReference type="Proteomes" id="UP000248598"/>
    </source>
</evidence>
<dbReference type="KEGG" id="kki:KKKWG1_0028"/>
<dbReference type="EMBL" id="LS483426">
    <property type="protein sequence ID" value="SQH24054.1"/>
    <property type="molecule type" value="Genomic_DNA"/>
</dbReference>
<organism evidence="1 2">
    <name type="scientific">Kingella kingae</name>
    <dbReference type="NCBI Taxonomy" id="504"/>
    <lineage>
        <taxon>Bacteria</taxon>
        <taxon>Pseudomonadati</taxon>
        <taxon>Pseudomonadota</taxon>
        <taxon>Betaproteobacteria</taxon>
        <taxon>Neisseriales</taxon>
        <taxon>Neisseriaceae</taxon>
        <taxon>Kingella</taxon>
    </lineage>
</organism>
<dbReference type="Proteomes" id="UP000248598">
    <property type="component" value="Chromosome 1"/>
</dbReference>
<dbReference type="GeneID" id="83625718"/>
<protein>
    <submittedName>
        <fullName evidence="1">Uncharacterized protein</fullName>
    </submittedName>
</protein>
<dbReference type="RefSeq" id="WP_003788252.1">
    <property type="nucleotide sequence ID" value="NZ_CP050136.1"/>
</dbReference>
<accession>A0AAX2J0W2</accession>
<dbReference type="AlphaFoldDB" id="A0AAX2J0W2"/>
<proteinExistence type="predicted"/>
<sequence>MNNVHYTFQLDNHLKQAFFQAAKESNRSSAELLRELMREFVQKQAATPKKVSLAEKLGGYHPAAEVNFEFEREMDEFRAAEFD</sequence>
<evidence type="ECO:0000313" key="1">
    <source>
        <dbReference type="EMBL" id="SQH24054.1"/>
    </source>
</evidence>
<reference evidence="1 2" key="1">
    <citation type="submission" date="2018-06" db="EMBL/GenBank/DDBJ databases">
        <authorList>
            <consortium name="Pathogen Informatics"/>
            <person name="Doyle S."/>
        </authorList>
    </citation>
    <scope>NUCLEOTIDE SEQUENCE [LARGE SCALE GENOMIC DNA]</scope>
    <source>
        <strain evidence="1 2">NCTC10529</strain>
    </source>
</reference>
<dbReference type="GeneID" id="93261529"/>